<proteinExistence type="predicted"/>
<evidence type="ECO:0000313" key="1">
    <source>
        <dbReference type="EMBL" id="SNU85337.1"/>
    </source>
</evidence>
<dbReference type="GeneID" id="88095058"/>
<gene>
    <name evidence="1" type="ORF">SAMEA4530655_02418</name>
</gene>
<name>A0A239SIW0_9BURK</name>
<reference evidence="1 2" key="1">
    <citation type="submission" date="2017-06" db="EMBL/GenBank/DDBJ databases">
        <authorList>
            <consortium name="Pathogen Informatics"/>
        </authorList>
    </citation>
    <scope>NUCLEOTIDE SEQUENCE [LARGE SCALE GENOMIC DNA]</scope>
    <source>
        <strain evidence="1 2">NCTC13161</strain>
    </source>
</reference>
<protein>
    <submittedName>
        <fullName evidence="1">Uncharacterized protein</fullName>
    </submittedName>
</protein>
<keyword evidence="2" id="KW-1185">Reference proteome</keyword>
<dbReference type="OrthoDB" id="8944458at2"/>
<accession>A0A239SIW0</accession>
<dbReference type="AlphaFoldDB" id="A0A239SIW0"/>
<organism evidence="1 2">
    <name type="scientific">Pandoraea sputorum</name>
    <dbReference type="NCBI Taxonomy" id="93222"/>
    <lineage>
        <taxon>Bacteria</taxon>
        <taxon>Pseudomonadati</taxon>
        <taxon>Pseudomonadota</taxon>
        <taxon>Betaproteobacteria</taxon>
        <taxon>Burkholderiales</taxon>
        <taxon>Burkholderiaceae</taxon>
        <taxon>Pandoraea</taxon>
    </lineage>
</organism>
<dbReference type="Proteomes" id="UP000215126">
    <property type="component" value="Chromosome 1"/>
</dbReference>
<dbReference type="EMBL" id="LT906435">
    <property type="protein sequence ID" value="SNU85337.1"/>
    <property type="molecule type" value="Genomic_DNA"/>
</dbReference>
<evidence type="ECO:0000313" key="2">
    <source>
        <dbReference type="Proteomes" id="UP000215126"/>
    </source>
</evidence>
<sequence>MSSLHQRYKGFEIEAQAKLVGPGGFSVPSNERRYVPIAVLRGVSVGDTDDPGERNEAVASEGVVIHIRLSNCLDTDPYRAIQVAVAHAHRVIDAMAGTDFDIALMAPIPIPLPRVLH</sequence>
<dbReference type="RefSeq" id="WP_039398454.1">
    <property type="nucleotide sequence ID" value="NZ_CABPRX010000002.1"/>
</dbReference>